<gene>
    <name evidence="1" type="ORF">CR513_50379</name>
</gene>
<protein>
    <submittedName>
        <fullName evidence="1">Uncharacterized protein</fullName>
    </submittedName>
</protein>
<proteinExistence type="predicted"/>
<dbReference type="AlphaFoldDB" id="A0A371EWH2"/>
<dbReference type="Proteomes" id="UP000257109">
    <property type="component" value="Unassembled WGS sequence"/>
</dbReference>
<organism evidence="1 2">
    <name type="scientific">Mucuna pruriens</name>
    <name type="common">Velvet bean</name>
    <name type="synonym">Dolichos pruriens</name>
    <dbReference type="NCBI Taxonomy" id="157652"/>
    <lineage>
        <taxon>Eukaryota</taxon>
        <taxon>Viridiplantae</taxon>
        <taxon>Streptophyta</taxon>
        <taxon>Embryophyta</taxon>
        <taxon>Tracheophyta</taxon>
        <taxon>Spermatophyta</taxon>
        <taxon>Magnoliopsida</taxon>
        <taxon>eudicotyledons</taxon>
        <taxon>Gunneridae</taxon>
        <taxon>Pentapetalae</taxon>
        <taxon>rosids</taxon>
        <taxon>fabids</taxon>
        <taxon>Fabales</taxon>
        <taxon>Fabaceae</taxon>
        <taxon>Papilionoideae</taxon>
        <taxon>50 kb inversion clade</taxon>
        <taxon>NPAAA clade</taxon>
        <taxon>indigoferoid/millettioid clade</taxon>
        <taxon>Phaseoleae</taxon>
        <taxon>Mucuna</taxon>
    </lineage>
</organism>
<keyword evidence="2" id="KW-1185">Reference proteome</keyword>
<evidence type="ECO:0000313" key="2">
    <source>
        <dbReference type="Proteomes" id="UP000257109"/>
    </source>
</evidence>
<dbReference type="EMBL" id="QJKJ01011730">
    <property type="protein sequence ID" value="RDX70382.1"/>
    <property type="molecule type" value="Genomic_DNA"/>
</dbReference>
<comment type="caution">
    <text evidence="1">The sequence shown here is derived from an EMBL/GenBank/DDBJ whole genome shotgun (WGS) entry which is preliminary data.</text>
</comment>
<evidence type="ECO:0000313" key="1">
    <source>
        <dbReference type="EMBL" id="RDX70382.1"/>
    </source>
</evidence>
<reference evidence="1" key="1">
    <citation type="submission" date="2018-05" db="EMBL/GenBank/DDBJ databases">
        <title>Draft genome of Mucuna pruriens seed.</title>
        <authorList>
            <person name="Nnadi N.E."/>
            <person name="Vos R."/>
            <person name="Hasami M.H."/>
            <person name="Devisetty U.K."/>
            <person name="Aguiy J.C."/>
        </authorList>
    </citation>
    <scope>NUCLEOTIDE SEQUENCE [LARGE SCALE GENOMIC DNA]</scope>
    <source>
        <strain evidence="1">JCA_2017</strain>
    </source>
</reference>
<sequence>MDGGRSNPNEVHEKTKPIKPQKAFSAIAIEIATPLVMDLATKAISKVTYFQIGQILVTLGRINSIRMPLASKVHVLGWWAFRLRIPLAQTTFLGIQIMLELINPNLIKIVCSNPSKLHAYDLEIDRIFPRLLRSPRSSEVLNSSSHKSSIFVFDFVVLKYDNADFNFDLAANYNYDLGVCISKFSLDNMTDNNMTLKELTTPDIMCQP</sequence>
<name>A0A371EWH2_MUCPR</name>
<accession>A0A371EWH2</accession>
<feature type="non-terminal residue" evidence="1">
    <location>
        <position position="1"/>
    </location>
</feature>